<evidence type="ECO:0000259" key="1">
    <source>
        <dbReference type="Pfam" id="PF14534"/>
    </source>
</evidence>
<dbReference type="SUPFAM" id="SSF54427">
    <property type="entry name" value="NTF2-like"/>
    <property type="match status" value="1"/>
</dbReference>
<sequence length="134" mass="14771">MGSRMTGQDAVAAGIDDMYDAFLAGDRHRFDSHLHPDVTTWETHLPGPLRTRAELDAYRASRDAAGARPSLASLSTQDMRVDVWDDTAVARYVLVAVPPDGEPEHTRVTDVLRHSAAGWLIVHHHAEAVRPDRA</sequence>
<gene>
    <name evidence="2" type="ORF">Aph01nite_00220</name>
</gene>
<protein>
    <recommendedName>
        <fullName evidence="1">DUF4440 domain-containing protein</fullName>
    </recommendedName>
</protein>
<dbReference type="Gene3D" id="3.10.450.50">
    <property type="match status" value="1"/>
</dbReference>
<comment type="caution">
    <text evidence="2">The sequence shown here is derived from an EMBL/GenBank/DDBJ whole genome shotgun (WGS) entry which is preliminary data.</text>
</comment>
<dbReference type="AlphaFoldDB" id="A0A919Q3M5"/>
<dbReference type="InterPro" id="IPR027843">
    <property type="entry name" value="DUF4440"/>
</dbReference>
<dbReference type="InterPro" id="IPR032710">
    <property type="entry name" value="NTF2-like_dom_sf"/>
</dbReference>
<feature type="domain" description="DUF4440" evidence="1">
    <location>
        <begin position="16"/>
        <end position="121"/>
    </location>
</feature>
<evidence type="ECO:0000313" key="3">
    <source>
        <dbReference type="Proteomes" id="UP000640052"/>
    </source>
</evidence>
<dbReference type="Proteomes" id="UP000640052">
    <property type="component" value="Unassembled WGS sequence"/>
</dbReference>
<organism evidence="2 3">
    <name type="scientific">Acrocarpospora phusangensis</name>
    <dbReference type="NCBI Taxonomy" id="1070424"/>
    <lineage>
        <taxon>Bacteria</taxon>
        <taxon>Bacillati</taxon>
        <taxon>Actinomycetota</taxon>
        <taxon>Actinomycetes</taxon>
        <taxon>Streptosporangiales</taxon>
        <taxon>Streptosporangiaceae</taxon>
        <taxon>Acrocarpospora</taxon>
    </lineage>
</organism>
<evidence type="ECO:0000313" key="2">
    <source>
        <dbReference type="EMBL" id="GIH21712.1"/>
    </source>
</evidence>
<reference evidence="2" key="1">
    <citation type="submission" date="2021-01" db="EMBL/GenBank/DDBJ databases">
        <title>Whole genome shotgun sequence of Acrocarpospora phusangensis NBRC 108782.</title>
        <authorList>
            <person name="Komaki H."/>
            <person name="Tamura T."/>
        </authorList>
    </citation>
    <scope>NUCLEOTIDE SEQUENCE</scope>
    <source>
        <strain evidence="2">NBRC 108782</strain>
    </source>
</reference>
<accession>A0A919Q3M5</accession>
<keyword evidence="3" id="KW-1185">Reference proteome</keyword>
<dbReference type="Pfam" id="PF14534">
    <property type="entry name" value="DUF4440"/>
    <property type="match status" value="1"/>
</dbReference>
<proteinExistence type="predicted"/>
<dbReference type="EMBL" id="BOOA01000001">
    <property type="protein sequence ID" value="GIH21712.1"/>
    <property type="molecule type" value="Genomic_DNA"/>
</dbReference>
<name>A0A919Q3M5_9ACTN</name>